<sequence>MGDDSGVHSDNFDWNTEDELEIENFHSSSSCLTNVPNGEATMASCQVHIYVLVFCTRWSISDHICYLTKVYYFDMFIVKFCY</sequence>
<proteinExistence type="predicted"/>
<evidence type="ECO:0000313" key="1">
    <source>
        <dbReference type="EMBL" id="KAE9614449.1"/>
    </source>
</evidence>
<gene>
    <name evidence="1" type="ORF">Lalb_Chr05g0228281</name>
</gene>
<comment type="caution">
    <text evidence="1">The sequence shown here is derived from an EMBL/GenBank/DDBJ whole genome shotgun (WGS) entry which is preliminary data.</text>
</comment>
<accession>A0A6A4QLN1</accession>
<dbReference type="EMBL" id="WOCE01000005">
    <property type="protein sequence ID" value="KAE9614449.1"/>
    <property type="molecule type" value="Genomic_DNA"/>
</dbReference>
<evidence type="ECO:0000313" key="2">
    <source>
        <dbReference type="Proteomes" id="UP000447434"/>
    </source>
</evidence>
<name>A0A6A4QLN1_LUPAL</name>
<protein>
    <submittedName>
        <fullName evidence="1">Uncharacterized protein</fullName>
    </submittedName>
</protein>
<keyword evidence="2" id="KW-1185">Reference proteome</keyword>
<dbReference type="AlphaFoldDB" id="A0A6A4QLN1"/>
<organism evidence="1 2">
    <name type="scientific">Lupinus albus</name>
    <name type="common">White lupine</name>
    <name type="synonym">Lupinus termis</name>
    <dbReference type="NCBI Taxonomy" id="3870"/>
    <lineage>
        <taxon>Eukaryota</taxon>
        <taxon>Viridiplantae</taxon>
        <taxon>Streptophyta</taxon>
        <taxon>Embryophyta</taxon>
        <taxon>Tracheophyta</taxon>
        <taxon>Spermatophyta</taxon>
        <taxon>Magnoliopsida</taxon>
        <taxon>eudicotyledons</taxon>
        <taxon>Gunneridae</taxon>
        <taxon>Pentapetalae</taxon>
        <taxon>rosids</taxon>
        <taxon>fabids</taxon>
        <taxon>Fabales</taxon>
        <taxon>Fabaceae</taxon>
        <taxon>Papilionoideae</taxon>
        <taxon>50 kb inversion clade</taxon>
        <taxon>genistoids sensu lato</taxon>
        <taxon>core genistoids</taxon>
        <taxon>Genisteae</taxon>
        <taxon>Lupinus</taxon>
    </lineage>
</organism>
<reference evidence="2" key="1">
    <citation type="journal article" date="2020" name="Nat. Commun.">
        <title>Genome sequence of the cluster root forming white lupin.</title>
        <authorList>
            <person name="Hufnagel B."/>
            <person name="Marques A."/>
            <person name="Soriano A."/>
            <person name="Marques L."/>
            <person name="Divol F."/>
            <person name="Doumas P."/>
            <person name="Sallet E."/>
            <person name="Mancinotti D."/>
            <person name="Carrere S."/>
            <person name="Marande W."/>
            <person name="Arribat S."/>
            <person name="Keller J."/>
            <person name="Huneau C."/>
            <person name="Blein T."/>
            <person name="Aime D."/>
            <person name="Laguerre M."/>
            <person name="Taylor J."/>
            <person name="Schubert V."/>
            <person name="Nelson M."/>
            <person name="Geu-Flores F."/>
            <person name="Crespi M."/>
            <person name="Gallardo-Guerrero K."/>
            <person name="Delaux P.-M."/>
            <person name="Salse J."/>
            <person name="Berges H."/>
            <person name="Guyot R."/>
            <person name="Gouzy J."/>
            <person name="Peret B."/>
        </authorList>
    </citation>
    <scope>NUCLEOTIDE SEQUENCE [LARGE SCALE GENOMIC DNA]</scope>
    <source>
        <strain evidence="2">cv. Amiga</strain>
    </source>
</reference>
<dbReference type="OrthoDB" id="1748169at2759"/>
<dbReference type="Proteomes" id="UP000447434">
    <property type="component" value="Chromosome 5"/>
</dbReference>